<evidence type="ECO:0000259" key="3">
    <source>
        <dbReference type="PROSITE" id="PS00745"/>
    </source>
</evidence>
<proteinExistence type="predicted"/>
<gene>
    <name evidence="4" type="ORF">EGYM00163_LOCUS50576</name>
</gene>
<dbReference type="GO" id="GO:0003747">
    <property type="term" value="F:translation release factor activity"/>
    <property type="evidence" value="ECO:0007669"/>
    <property type="project" value="InterPro"/>
</dbReference>
<feature type="transmembrane region" description="Helical" evidence="2">
    <location>
        <begin position="31"/>
        <end position="53"/>
    </location>
</feature>
<keyword evidence="2" id="KW-0812">Transmembrane</keyword>
<dbReference type="SUPFAM" id="SSF110916">
    <property type="entry name" value="Peptidyl-tRNA hydrolase domain-like"/>
    <property type="match status" value="1"/>
</dbReference>
<evidence type="ECO:0000313" key="4">
    <source>
        <dbReference type="EMBL" id="CAE0839204.1"/>
    </source>
</evidence>
<evidence type="ECO:0000256" key="1">
    <source>
        <dbReference type="SAM" id="MobiDB-lite"/>
    </source>
</evidence>
<dbReference type="PROSITE" id="PS00745">
    <property type="entry name" value="RF_PROK_I"/>
    <property type="match status" value="1"/>
</dbReference>
<dbReference type="PANTHER" id="PTHR47352:SF1">
    <property type="entry name" value="CLASS I PEPTIDE CHAIN RELEASE FACTOR"/>
    <property type="match status" value="1"/>
</dbReference>
<dbReference type="InterPro" id="IPR000352">
    <property type="entry name" value="Pep_chain_release_fac_I"/>
</dbReference>
<protein>
    <recommendedName>
        <fullName evidence="3">Prokaryotic-type class I peptide chain release factors domain-containing protein</fullName>
    </recommendedName>
</protein>
<feature type="region of interest" description="Disordered" evidence="1">
    <location>
        <begin position="1"/>
        <end position="24"/>
    </location>
</feature>
<reference evidence="4" key="1">
    <citation type="submission" date="2021-01" db="EMBL/GenBank/DDBJ databases">
        <authorList>
            <person name="Corre E."/>
            <person name="Pelletier E."/>
            <person name="Niang G."/>
            <person name="Scheremetjew M."/>
            <person name="Finn R."/>
            <person name="Kale V."/>
            <person name="Holt S."/>
            <person name="Cochrane G."/>
            <person name="Meng A."/>
            <person name="Brown T."/>
            <person name="Cohen L."/>
        </authorList>
    </citation>
    <scope>NUCLEOTIDE SEQUENCE</scope>
    <source>
        <strain evidence="4">CCMP1594</strain>
    </source>
</reference>
<keyword evidence="2" id="KW-1133">Transmembrane helix</keyword>
<sequence>MSAARTSPYYHTLPLQPHPPTAGTPKPACHVVALACATTFVLALLALLAATALDSSASLWRSTPLFRAVEPPVAHTLGAPRPLTSAPLDAALRGQPLKVGSTALSAAREPVREIDPSLYFVKRLTKDDVEYSFARSGGAGGQNVNKVNTKVDMRFKLNAHSWLGAEVKKELYRSEGGRINAAGELQVQSTAERSQLKNIDDALRKLQDILDGAAERARPTIATAAGQAKIKKQKKKANERRLDQKKRQGKKKSDRREGRRGGY</sequence>
<dbReference type="Pfam" id="PF00472">
    <property type="entry name" value="RF-1"/>
    <property type="match status" value="1"/>
</dbReference>
<organism evidence="4">
    <name type="scientific">Eutreptiella gymnastica</name>
    <dbReference type="NCBI Taxonomy" id="73025"/>
    <lineage>
        <taxon>Eukaryota</taxon>
        <taxon>Discoba</taxon>
        <taxon>Euglenozoa</taxon>
        <taxon>Euglenida</taxon>
        <taxon>Spirocuta</taxon>
        <taxon>Euglenophyceae</taxon>
        <taxon>Eutreptiales</taxon>
        <taxon>Eutreptiaceae</taxon>
        <taxon>Eutreptiella</taxon>
    </lineage>
</organism>
<dbReference type="EMBL" id="HBJA01147289">
    <property type="protein sequence ID" value="CAE0839204.1"/>
    <property type="molecule type" value="Transcribed_RNA"/>
</dbReference>
<keyword evidence="2" id="KW-0472">Membrane</keyword>
<name>A0A7S4GK37_9EUGL</name>
<feature type="compositionally biased region" description="Basic residues" evidence="1">
    <location>
        <begin position="229"/>
        <end position="238"/>
    </location>
</feature>
<feature type="compositionally biased region" description="Basic and acidic residues" evidence="1">
    <location>
        <begin position="254"/>
        <end position="263"/>
    </location>
</feature>
<accession>A0A7S4GK37</accession>
<feature type="region of interest" description="Disordered" evidence="1">
    <location>
        <begin position="220"/>
        <end position="263"/>
    </location>
</feature>
<dbReference type="PANTHER" id="PTHR47352">
    <property type="entry name" value="CLASS I PEPTIDE CHAIN RELEASE FACTOR"/>
    <property type="match status" value="1"/>
</dbReference>
<dbReference type="AlphaFoldDB" id="A0A7S4GK37"/>
<dbReference type="Gene3D" id="3.30.160.20">
    <property type="match status" value="1"/>
</dbReference>
<feature type="domain" description="Prokaryotic-type class I peptide chain release factors" evidence="3">
    <location>
        <begin position="135"/>
        <end position="151"/>
    </location>
</feature>
<evidence type="ECO:0000256" key="2">
    <source>
        <dbReference type="SAM" id="Phobius"/>
    </source>
</evidence>